<dbReference type="InterPro" id="IPR019819">
    <property type="entry name" value="Carboxylesterase_B_CS"/>
</dbReference>
<comment type="similarity">
    <text evidence="1 6">Belongs to the type-B carboxylesterase/lipase family.</text>
</comment>
<dbReference type="PROSITE" id="PS00122">
    <property type="entry name" value="CARBOXYLESTERASE_B_1"/>
    <property type="match status" value="1"/>
</dbReference>
<dbReference type="AlphaFoldDB" id="A0A6J2YZI3"/>
<organism evidence="8 9">
    <name type="scientific">Sitophilus oryzae</name>
    <name type="common">Rice weevil</name>
    <name type="synonym">Curculio oryzae</name>
    <dbReference type="NCBI Taxonomy" id="7048"/>
    <lineage>
        <taxon>Eukaryota</taxon>
        <taxon>Metazoa</taxon>
        <taxon>Ecdysozoa</taxon>
        <taxon>Arthropoda</taxon>
        <taxon>Hexapoda</taxon>
        <taxon>Insecta</taxon>
        <taxon>Pterygota</taxon>
        <taxon>Neoptera</taxon>
        <taxon>Endopterygota</taxon>
        <taxon>Coleoptera</taxon>
        <taxon>Polyphaga</taxon>
        <taxon>Cucujiformia</taxon>
        <taxon>Curculionidae</taxon>
        <taxon>Dryophthorinae</taxon>
        <taxon>Sitophilus</taxon>
    </lineage>
</organism>
<gene>
    <name evidence="9" type="primary">LOC115891806</name>
</gene>
<dbReference type="Pfam" id="PF00135">
    <property type="entry name" value="COesterase"/>
    <property type="match status" value="1"/>
</dbReference>
<dbReference type="InterPro" id="IPR002018">
    <property type="entry name" value="CarbesteraseB"/>
</dbReference>
<accession>A0A6J2YZI3</accession>
<keyword evidence="5" id="KW-0325">Glycoprotein</keyword>
<keyword evidence="4" id="KW-1015">Disulfide bond</keyword>
<evidence type="ECO:0000256" key="3">
    <source>
        <dbReference type="ARBA" id="ARBA00022801"/>
    </source>
</evidence>
<dbReference type="Gene3D" id="3.40.50.1820">
    <property type="entry name" value="alpha/beta hydrolase"/>
    <property type="match status" value="1"/>
</dbReference>
<dbReference type="InterPro" id="IPR050309">
    <property type="entry name" value="Type-B_Carboxylest/Lipase"/>
</dbReference>
<dbReference type="InterPro" id="IPR019826">
    <property type="entry name" value="Carboxylesterase_B_AS"/>
</dbReference>
<dbReference type="KEGG" id="soy:115891806"/>
<dbReference type="SUPFAM" id="SSF53474">
    <property type="entry name" value="alpha/beta-Hydrolases"/>
    <property type="match status" value="1"/>
</dbReference>
<dbReference type="PROSITE" id="PS00941">
    <property type="entry name" value="CARBOXYLESTERASE_B_2"/>
    <property type="match status" value="1"/>
</dbReference>
<evidence type="ECO:0000256" key="2">
    <source>
        <dbReference type="ARBA" id="ARBA00022487"/>
    </source>
</evidence>
<dbReference type="RefSeq" id="XP_030768230.1">
    <property type="nucleotide sequence ID" value="XM_030912370.1"/>
</dbReference>
<keyword evidence="2" id="KW-0719">Serine esterase</keyword>
<sequence length="555" mass="61988">MFIDKMIILWLCGIIFLRFSVANLIIEIPDGKIQGTTIETTNGKVFYAWRGIPYAQPPLGELRFLSPRPPNSWTDVLDASKDSPACLFQVTYNGDPIPINGNSEDCLYINVYSPIDSSSQNNSSKLPVMVYIYGGGFVSGSSDFNFLDPTPFLEEDVIIVTFNYRLSAFGFLSTGDEIISGNTALKDQLLALKWTNNNIEYFGGDPDSITVFGESAGAMSAGYHMVSPKSKGLFKGVIMQSGNALTNFFTKDDVRTMAVGLANGINSSITESNSSEEIKYVLQNASADLILNVTITLGYSFKTVLEVESDEAFLTNPMYESIEQGNFTKVPIIIGHNSEETCAFATDLTTAQLIADSFQDNSQLLMPNMPLTDGADPVKIGQEIIEEYVGKNGSFKTDLAAFFNWWSDEVFVRSVYKHAILQSYFTPVYMYQFSYYGTKSKPHPNIPGAGKVGHADDVAYLFNISSFPIETDSDFLARRRLVKLWTNFAKTQNPTPDDETSEILENVKWEVTTPDNVRYLDIGDDLVMKPSRKVKETVFWDYIWSTYSYRPYNTL</sequence>
<evidence type="ECO:0000313" key="9">
    <source>
        <dbReference type="RefSeq" id="XP_030768230.1"/>
    </source>
</evidence>
<dbReference type="InterPro" id="IPR029058">
    <property type="entry name" value="AB_hydrolase_fold"/>
</dbReference>
<evidence type="ECO:0000256" key="5">
    <source>
        <dbReference type="ARBA" id="ARBA00023180"/>
    </source>
</evidence>
<evidence type="ECO:0000256" key="4">
    <source>
        <dbReference type="ARBA" id="ARBA00023157"/>
    </source>
</evidence>
<dbReference type="GeneID" id="115891806"/>
<dbReference type="PANTHER" id="PTHR11559">
    <property type="entry name" value="CARBOXYLESTERASE"/>
    <property type="match status" value="1"/>
</dbReference>
<dbReference type="Proteomes" id="UP000504635">
    <property type="component" value="Unplaced"/>
</dbReference>
<name>A0A6J2YZI3_SITOR</name>
<proteinExistence type="inferred from homology"/>
<dbReference type="OrthoDB" id="3200163at2759"/>
<evidence type="ECO:0000259" key="7">
    <source>
        <dbReference type="Pfam" id="PF00135"/>
    </source>
</evidence>
<keyword evidence="3 6" id="KW-0378">Hydrolase</keyword>
<dbReference type="InParanoid" id="A0A6J2YZI3"/>
<dbReference type="EC" id="3.1.1.-" evidence="6"/>
<reference evidence="9" key="1">
    <citation type="submission" date="2025-08" db="UniProtKB">
        <authorList>
            <consortium name="RefSeq"/>
        </authorList>
    </citation>
    <scope>IDENTIFICATION</scope>
    <source>
        <tissue evidence="9">Gonads</tissue>
    </source>
</reference>
<evidence type="ECO:0000256" key="1">
    <source>
        <dbReference type="ARBA" id="ARBA00005964"/>
    </source>
</evidence>
<keyword evidence="8" id="KW-1185">Reference proteome</keyword>
<feature type="domain" description="Carboxylesterase type B" evidence="7">
    <location>
        <begin position="24"/>
        <end position="540"/>
    </location>
</feature>
<dbReference type="GO" id="GO:0052689">
    <property type="term" value="F:carboxylic ester hydrolase activity"/>
    <property type="evidence" value="ECO:0007669"/>
    <property type="project" value="UniProtKB-KW"/>
</dbReference>
<protein>
    <recommendedName>
        <fullName evidence="6">Carboxylic ester hydrolase</fullName>
        <ecNumber evidence="6">3.1.1.-</ecNumber>
    </recommendedName>
</protein>
<evidence type="ECO:0000313" key="8">
    <source>
        <dbReference type="Proteomes" id="UP000504635"/>
    </source>
</evidence>
<evidence type="ECO:0000256" key="6">
    <source>
        <dbReference type="RuleBase" id="RU361235"/>
    </source>
</evidence>